<keyword evidence="2" id="KW-1185">Reference proteome</keyword>
<dbReference type="Proteomes" id="UP000186455">
    <property type="component" value="Unassembled WGS sequence"/>
</dbReference>
<organism evidence="1 2">
    <name type="scientific">Streptomyces uncialis</name>
    <dbReference type="NCBI Taxonomy" id="1048205"/>
    <lineage>
        <taxon>Bacteria</taxon>
        <taxon>Bacillati</taxon>
        <taxon>Actinomycetota</taxon>
        <taxon>Actinomycetes</taxon>
        <taxon>Kitasatosporales</taxon>
        <taxon>Streptomycetaceae</taxon>
        <taxon>Streptomyces</taxon>
    </lineage>
</organism>
<dbReference type="RefSeq" id="WP_073786771.1">
    <property type="nucleotide sequence ID" value="NZ_LFBV01000002.1"/>
</dbReference>
<comment type="caution">
    <text evidence="1">The sequence shown here is derived from an EMBL/GenBank/DDBJ whole genome shotgun (WGS) entry which is preliminary data.</text>
</comment>
<dbReference type="Pfam" id="PF03995">
    <property type="entry name" value="Inhibitor_I36"/>
    <property type="match status" value="1"/>
</dbReference>
<dbReference type="STRING" id="1048205.AB852_11500"/>
<protein>
    <submittedName>
        <fullName evidence="1">Uncharacterized protein</fullName>
    </submittedName>
</protein>
<gene>
    <name evidence="1" type="ORF">AB852_11500</name>
</gene>
<evidence type="ECO:0000313" key="2">
    <source>
        <dbReference type="Proteomes" id="UP000186455"/>
    </source>
</evidence>
<accession>A0A1Q4VAB2</accession>
<sequence>MPNEAGPNAIADCVYGQVCLFAPSNYSGRMLKWSAGGTKKLGDWNFRDEASSGCVNRRIGGALVYDSRTALPDPYMALGNGYCCKFSSAGYPTGGNWNDKADYVQTSLNGQGADSFGLDEVQLGGIEGTSAREHCLPGGKALLRSGQQW</sequence>
<evidence type="ECO:0000313" key="1">
    <source>
        <dbReference type="EMBL" id="OKH94802.1"/>
    </source>
</evidence>
<proteinExistence type="predicted"/>
<dbReference type="EMBL" id="LFBV01000002">
    <property type="protein sequence ID" value="OKH94802.1"/>
    <property type="molecule type" value="Genomic_DNA"/>
</dbReference>
<dbReference type="AlphaFoldDB" id="A0A1Q4VAB2"/>
<name>A0A1Q4VAB2_9ACTN</name>
<reference evidence="1 2" key="1">
    <citation type="submission" date="2015-06" db="EMBL/GenBank/DDBJ databases">
        <title>Cloning and characterization of the uncialamcin biosynthetic gene cluster.</title>
        <authorList>
            <person name="Yan X."/>
            <person name="Huang T."/>
            <person name="Ge H."/>
            <person name="Shen B."/>
        </authorList>
    </citation>
    <scope>NUCLEOTIDE SEQUENCE [LARGE SCALE GENOMIC DNA]</scope>
    <source>
        <strain evidence="1 2">DCA2648</strain>
    </source>
</reference>